<dbReference type="Proteomes" id="UP001172684">
    <property type="component" value="Unassembled WGS sequence"/>
</dbReference>
<feature type="region of interest" description="Disordered" evidence="1">
    <location>
        <begin position="1"/>
        <end position="165"/>
    </location>
</feature>
<comment type="caution">
    <text evidence="2">The sequence shown here is derived from an EMBL/GenBank/DDBJ whole genome shotgun (WGS) entry which is preliminary data.</text>
</comment>
<evidence type="ECO:0008006" key="4">
    <source>
        <dbReference type="Google" id="ProtNLM"/>
    </source>
</evidence>
<name>A0ABQ9NXI5_9PEZI</name>
<sequence>MAPKRPRDDDDSRPAKRQNKGFSVGPANLPDGTYKRKVQKIKKDLIHKAKVKKSYAKIKQRELEVHPPSTTAPGADGIDSADAPEPASEPPASLELHPSRQARLDHSPTPPPPTLAPRDRQRRPKKSRHETFSKEAAYAAQRKAEAEARQAAREEAERQREAKLAERERFRKAMAKARGGGDGKRKLGRESGVLLEKVRRVVGGKG</sequence>
<feature type="compositionally biased region" description="Basic and acidic residues" evidence="1">
    <location>
        <begin position="142"/>
        <end position="165"/>
    </location>
</feature>
<feature type="compositionally biased region" description="Low complexity" evidence="1">
    <location>
        <begin position="80"/>
        <end position="96"/>
    </location>
</feature>
<evidence type="ECO:0000256" key="1">
    <source>
        <dbReference type="SAM" id="MobiDB-lite"/>
    </source>
</evidence>
<keyword evidence="3" id="KW-1185">Reference proteome</keyword>
<accession>A0ABQ9NXI5</accession>
<dbReference type="PANTHER" id="PTHR41805">
    <property type="entry name" value="EXPRESSED PROTEIN"/>
    <property type="match status" value="1"/>
</dbReference>
<evidence type="ECO:0000313" key="2">
    <source>
        <dbReference type="EMBL" id="KAJ9666807.1"/>
    </source>
</evidence>
<proteinExistence type="predicted"/>
<evidence type="ECO:0000313" key="3">
    <source>
        <dbReference type="Proteomes" id="UP001172684"/>
    </source>
</evidence>
<gene>
    <name evidence="2" type="ORF">H2201_002940</name>
</gene>
<protein>
    <recommendedName>
        <fullName evidence="4">rRNA-processing protein FYV7</fullName>
    </recommendedName>
</protein>
<feature type="compositionally biased region" description="Basic and acidic residues" evidence="1">
    <location>
        <begin position="1"/>
        <end position="14"/>
    </location>
</feature>
<feature type="compositionally biased region" description="Basic residues" evidence="1">
    <location>
        <begin position="48"/>
        <end position="58"/>
    </location>
</feature>
<reference evidence="2" key="1">
    <citation type="submission" date="2022-10" db="EMBL/GenBank/DDBJ databases">
        <title>Culturing micro-colonial fungi from biological soil crusts in the Mojave desert and describing Neophaeococcomyces mojavensis, and introducing the new genera and species Taxawa tesnikishii.</title>
        <authorList>
            <person name="Kurbessoian T."/>
            <person name="Stajich J.E."/>
        </authorList>
    </citation>
    <scope>NUCLEOTIDE SEQUENCE</scope>
    <source>
        <strain evidence="2">TK_1</strain>
    </source>
</reference>
<dbReference type="EMBL" id="JAPDRL010000016">
    <property type="protein sequence ID" value="KAJ9666807.1"/>
    <property type="molecule type" value="Genomic_DNA"/>
</dbReference>
<dbReference type="PANTHER" id="PTHR41805:SF1">
    <property type="entry name" value="RRNA-PROCESSING PROTEIN FYV7"/>
    <property type="match status" value="1"/>
</dbReference>
<organism evidence="2 3">
    <name type="scientific">Coniosporium apollinis</name>
    <dbReference type="NCBI Taxonomy" id="61459"/>
    <lineage>
        <taxon>Eukaryota</taxon>
        <taxon>Fungi</taxon>
        <taxon>Dikarya</taxon>
        <taxon>Ascomycota</taxon>
        <taxon>Pezizomycotina</taxon>
        <taxon>Dothideomycetes</taxon>
        <taxon>Dothideomycetes incertae sedis</taxon>
        <taxon>Coniosporium</taxon>
    </lineage>
</organism>